<feature type="transmembrane region" description="Helical" evidence="8">
    <location>
        <begin position="12"/>
        <end position="31"/>
    </location>
</feature>
<evidence type="ECO:0000259" key="9">
    <source>
        <dbReference type="Pfam" id="PF04239"/>
    </source>
</evidence>
<dbReference type="PANTHER" id="PTHR34582">
    <property type="entry name" value="UPF0702 TRANSMEMBRANE PROTEIN YCAP"/>
    <property type="match status" value="1"/>
</dbReference>
<feature type="compositionally biased region" description="Basic and acidic residues" evidence="7">
    <location>
        <begin position="158"/>
        <end position="169"/>
    </location>
</feature>
<organism evidence="11 12">
    <name type="scientific">Roseivivax sediminis</name>
    <dbReference type="NCBI Taxonomy" id="936889"/>
    <lineage>
        <taxon>Bacteria</taxon>
        <taxon>Pseudomonadati</taxon>
        <taxon>Pseudomonadota</taxon>
        <taxon>Alphaproteobacteria</taxon>
        <taxon>Rhodobacterales</taxon>
        <taxon>Roseobacteraceae</taxon>
        <taxon>Roseivivax</taxon>
    </lineage>
</organism>
<feature type="region of interest" description="Disordered" evidence="7">
    <location>
        <begin position="155"/>
        <end position="179"/>
    </location>
</feature>
<dbReference type="Pfam" id="PF04239">
    <property type="entry name" value="DUF421"/>
    <property type="match status" value="1"/>
</dbReference>
<evidence type="ECO:0000256" key="4">
    <source>
        <dbReference type="ARBA" id="ARBA00022692"/>
    </source>
</evidence>
<reference evidence="11 12" key="1">
    <citation type="submission" date="2016-10" db="EMBL/GenBank/DDBJ databases">
        <authorList>
            <person name="Varghese N."/>
            <person name="Submissions S."/>
        </authorList>
    </citation>
    <scope>NUCLEOTIDE SEQUENCE [LARGE SCALE GENOMIC DNA]</scope>
    <source>
        <strain evidence="12">YIM D21,KCTC 23444,ACCC 10710</strain>
    </source>
</reference>
<dbReference type="AlphaFoldDB" id="A0A1I1VL78"/>
<keyword evidence="4 8" id="KW-0812">Transmembrane</keyword>
<dbReference type="Gene3D" id="3.30.240.20">
    <property type="entry name" value="bsu07140 like domains"/>
    <property type="match status" value="1"/>
</dbReference>
<comment type="subcellular location">
    <subcellularLocation>
        <location evidence="1">Cell membrane</location>
        <topology evidence="1">Multi-pass membrane protein</topology>
    </subcellularLocation>
</comment>
<feature type="domain" description="YetF-like N-terminal transmembrane" evidence="10">
    <location>
        <begin position="23"/>
        <end position="85"/>
    </location>
</feature>
<evidence type="ECO:0000256" key="7">
    <source>
        <dbReference type="SAM" id="MobiDB-lite"/>
    </source>
</evidence>
<feature type="transmembrane region" description="Helical" evidence="8">
    <location>
        <begin position="67"/>
        <end position="90"/>
    </location>
</feature>
<feature type="domain" description="YetF C-terminal" evidence="9">
    <location>
        <begin position="91"/>
        <end position="161"/>
    </location>
</feature>
<evidence type="ECO:0000256" key="2">
    <source>
        <dbReference type="ARBA" id="ARBA00006448"/>
    </source>
</evidence>
<evidence type="ECO:0000259" key="10">
    <source>
        <dbReference type="Pfam" id="PF20730"/>
    </source>
</evidence>
<evidence type="ECO:0000313" key="12">
    <source>
        <dbReference type="Proteomes" id="UP000325289"/>
    </source>
</evidence>
<proteinExistence type="inferred from homology"/>
<evidence type="ECO:0000256" key="5">
    <source>
        <dbReference type="ARBA" id="ARBA00022989"/>
    </source>
</evidence>
<dbReference type="RefSeq" id="WP_149755162.1">
    <property type="nucleotide sequence ID" value="NZ_FOMS01000003.1"/>
</dbReference>
<keyword evidence="12" id="KW-1185">Reference proteome</keyword>
<evidence type="ECO:0000256" key="6">
    <source>
        <dbReference type="ARBA" id="ARBA00023136"/>
    </source>
</evidence>
<keyword evidence="3" id="KW-1003">Cell membrane</keyword>
<gene>
    <name evidence="11" type="ORF">SAMN04515678_103264</name>
</gene>
<dbReference type="EMBL" id="FOMS01000003">
    <property type="protein sequence ID" value="SFD83574.1"/>
    <property type="molecule type" value="Genomic_DNA"/>
</dbReference>
<dbReference type="InterPro" id="IPR007353">
    <property type="entry name" value="DUF421"/>
</dbReference>
<sequence length="179" mass="19214">MIHDMLLDDATGLLRTIIVGPLAYAFLIAALRVSGKRTLAKLNAFDLVVTVALGSTLASVLTSDGVAFAEAATAFVTLIALQWIVATASVRSRRVAGWVRSEPVLLMRAGEVCEAALRRERITREELMTVIRRSDTSDPDAVAAVVLESDGSFSVIPRPEDGTRPDYARHGLPAAKGRE</sequence>
<keyword evidence="5 8" id="KW-1133">Transmembrane helix</keyword>
<dbReference type="GO" id="GO:0005886">
    <property type="term" value="C:plasma membrane"/>
    <property type="evidence" value="ECO:0007669"/>
    <property type="project" value="UniProtKB-SubCell"/>
</dbReference>
<dbReference type="InterPro" id="IPR048454">
    <property type="entry name" value="YetF_N"/>
</dbReference>
<dbReference type="Proteomes" id="UP000325289">
    <property type="component" value="Unassembled WGS sequence"/>
</dbReference>
<evidence type="ECO:0008006" key="13">
    <source>
        <dbReference type="Google" id="ProtNLM"/>
    </source>
</evidence>
<dbReference type="InterPro" id="IPR023090">
    <property type="entry name" value="UPF0702_alpha/beta_dom_sf"/>
</dbReference>
<evidence type="ECO:0000256" key="8">
    <source>
        <dbReference type="SAM" id="Phobius"/>
    </source>
</evidence>
<comment type="similarity">
    <text evidence="2">Belongs to the UPF0702 family.</text>
</comment>
<evidence type="ECO:0000256" key="3">
    <source>
        <dbReference type="ARBA" id="ARBA00022475"/>
    </source>
</evidence>
<evidence type="ECO:0000256" key="1">
    <source>
        <dbReference type="ARBA" id="ARBA00004651"/>
    </source>
</evidence>
<dbReference type="Pfam" id="PF20730">
    <property type="entry name" value="YetF_N"/>
    <property type="match status" value="1"/>
</dbReference>
<evidence type="ECO:0000313" key="11">
    <source>
        <dbReference type="EMBL" id="SFD83574.1"/>
    </source>
</evidence>
<accession>A0A1I1VL78</accession>
<protein>
    <recommendedName>
        <fullName evidence="13">DUF421 domain-containing protein</fullName>
    </recommendedName>
</protein>
<dbReference type="PANTHER" id="PTHR34582:SF6">
    <property type="entry name" value="UPF0702 TRANSMEMBRANE PROTEIN YCAP"/>
    <property type="match status" value="1"/>
</dbReference>
<keyword evidence="6 8" id="KW-0472">Membrane</keyword>
<feature type="transmembrane region" description="Helical" evidence="8">
    <location>
        <begin position="43"/>
        <end position="61"/>
    </location>
</feature>
<name>A0A1I1VL78_9RHOB</name>
<dbReference type="OrthoDB" id="9793799at2"/>